<sequence>RVFSVPERTHGQGGIQFAWQRTQGNYLATTGSDNRVKIFDRHGELKGDINLPGTCTGLGWDNDGDILAVVCEQSTGIFLWDANSFKTTQIDSGLKDTMTFLLWAKTSPLLAVGTIKGNLLIYNHQTSRKIPIIGKHTKRITCGAWSAEGLLALGSEDKSITISNAEGDTIRQTAIRDSPGNIQFSEMKGDERSSIGENTVSVNVGMKTLFLFNINDPDNPIELAFQQRYGMIISYKWFGDGYILIGFAQGFFVVISTHMREIGQELFQARNHKNRLTDIAVSSALGKAASVGDNCVKIHDLSEFKEMYAIITLDDERSLDKIEWTDDGQLLAVSTPRGALHVYLARLPMLASINQTRIAHLTSLLEVTIEDNVAGDSPMVIPIEVEPAFLGIGPYHVGVGMNNRAWFYILGENGPEKLKETREYLGTVGAMSLNADYAAVSFDGKVQLHMIEVDASGAVNEERESRLFPEPENRDSTITCHCLTPEFLIFGTKNGNVNYFYIEDWQYVTEHRHMVGIRKIFPDPSGTRLIFIDEKSDGYVLNPVSDTVVAIPDFSPTIQGVLWEHWPLDKGVFIAYDHEKVYTYVYCRETINGMNFAEARRGSVPTYRYTEPEFDPTSMQKIKMAGKSSSKVRAHETDDESEDSVEVVQLKKKKKQQLQVFKKVVYVGHSRLPYGQVPVMLYNGEISLQTQSGKLATQLLDTHTHVFNENPQEMPPNMLRAAAGQCISLRRFRDGWIYCSLLNNPDMWQTLGKATLYSMDLDFAVRVYRQIGDVGMVSSILKIMNTEDRNLLSGYIAMFLGEFNQAQDLFLASSTPAAALEMRRDLLHWDSALQLAKALAPDQIPFISREYAQQLEFTGDYINALSHYEKGLTHNEKEHDHDEICAAGIARMSIRLGDIRKGVAMAMKMPSRILKKECAAILETMKQWTEAAMLYEQGQYYDKAASVYIRGKNWGKVGELLSKITSPKIHAQYAKAKEADGRYKEAAEAYRMAKEWDNVIRINLDFLQNPEEAVRIVQETQSVEGAKMVAKFFQKLNDYASAIQFLVMSHCNDEAFQLAQAHGQMEVYADIIGSDATPEDYQSIAVHFENEKNHFLAGKFFLLSEQFTRAMKHFLRCNPEDGQAIELAIETVGRANDDALTAQLVDFLMGDIDGTPKDAKYLFRLYMALKKYQEAARTAIIIAREEQNAGNYRNAHDVLFSMYQELKSNHIKIPSEMATNLMILHSYILVKIHVKRGDHLKGARMLIRVANNISKFPSHIVPILTSTVIECHRANLKNSSFSYAAMLMRPEYRNNIDLKYKKKIEMIVRKPDKTEEDEPLTPCPVCGFQLPETELMCPDCKNQLPYCIITGRHIVRDDFTVCSSCDFPAIFSEFIRLLETEENCPMCNEKILKENLKKLSDPQKYITPEEGFSQ</sequence>
<comment type="caution">
    <text evidence="21">The sequence shown here is derived from an EMBL/GenBank/DDBJ whole genome shotgun (WGS) entry which is preliminary data.</text>
</comment>
<dbReference type="Gene3D" id="2.130.10.10">
    <property type="entry name" value="YVTN repeat-like/Quinoprotein amine dehydrogenase"/>
    <property type="match status" value="1"/>
</dbReference>
<comment type="function">
    <text evidence="13">As component of the IFT complex A (IFT-A), a complex required for retrograde ciliary transport and entry into cilia of G protein-coupled receptors (GPCRs), it is involved in cilia function and/or assembly. Essential for functional IFT-A assembly and ciliary entry of GPCRs. Associates with the BBSome complex to mediate ciliary transport.</text>
</comment>
<evidence type="ECO:0000256" key="13">
    <source>
        <dbReference type="ARBA" id="ARBA00053638"/>
    </source>
</evidence>
<feature type="non-terminal residue" evidence="21">
    <location>
        <position position="1"/>
    </location>
</feature>
<keyword evidence="6" id="KW-0677">Repeat</keyword>
<dbReference type="InterPro" id="IPR040379">
    <property type="entry name" value="WDR19/dyf-2"/>
</dbReference>
<comment type="subunit">
    <text evidence="14">Component of the IFT complex A (IFT-A) complex. IFT-A complex is divided into a core subcomplex composed of IFT122:IFT140:WDR19 which is associated with TULP3 and a peripheral subcomplex composed of IFT43:WDR35:TTC21B. Interacts (via C-terminal region) with IFT122 (via C-terminal region). Interacts with BBS1. Interacts with TTC25.</text>
</comment>
<feature type="domain" description="WDR19 first beta-propeller" evidence="19">
    <location>
        <begin position="16"/>
        <end position="338"/>
    </location>
</feature>
<evidence type="ECO:0000256" key="16">
    <source>
        <dbReference type="ARBA" id="ARBA00075765"/>
    </source>
</evidence>
<keyword evidence="10" id="KW-0969">Cilium</keyword>
<dbReference type="Proteomes" id="UP001519460">
    <property type="component" value="Unassembled WGS sequence"/>
</dbReference>
<dbReference type="GO" id="GO:0031514">
    <property type="term" value="C:motile cilium"/>
    <property type="evidence" value="ECO:0007669"/>
    <property type="project" value="UniProtKB-SubCell"/>
</dbReference>
<dbReference type="Pfam" id="PF23145">
    <property type="entry name" value="Zf_2nd_IFT121"/>
    <property type="match status" value="1"/>
</dbReference>
<name>A0ABD0LMH3_9CAEN</name>
<dbReference type="InterPro" id="IPR001680">
    <property type="entry name" value="WD40_rpt"/>
</dbReference>
<evidence type="ECO:0000256" key="12">
    <source>
        <dbReference type="ARBA" id="ARBA00023273"/>
    </source>
</evidence>
<dbReference type="FunFam" id="2.130.10.10:FF:000242">
    <property type="entry name" value="WD repeat domain 19, isoform CRA_a"/>
    <property type="match status" value="1"/>
</dbReference>
<gene>
    <name evidence="21" type="ORF">BaRGS_00008225</name>
</gene>
<evidence type="ECO:0000256" key="15">
    <source>
        <dbReference type="ARBA" id="ARBA00070579"/>
    </source>
</evidence>
<dbReference type="PANTHER" id="PTHR14920:SF0">
    <property type="entry name" value="WD REPEAT DOMAIN 19"/>
    <property type="match status" value="1"/>
</dbReference>
<evidence type="ECO:0000259" key="17">
    <source>
        <dbReference type="Pfam" id="PF15911"/>
    </source>
</evidence>
<evidence type="ECO:0000256" key="10">
    <source>
        <dbReference type="ARBA" id="ARBA00023069"/>
    </source>
</evidence>
<evidence type="ECO:0000256" key="9">
    <source>
        <dbReference type="ARBA" id="ARBA00022846"/>
    </source>
</evidence>
<dbReference type="InterPro" id="IPR057855">
    <property type="entry name" value="Beta-prop_WDR19_1st"/>
</dbReference>
<dbReference type="Pfam" id="PF24762">
    <property type="entry name" value="TPR_IF140-IFT172"/>
    <property type="match status" value="1"/>
</dbReference>
<dbReference type="FunFam" id="1.25.40.470:FF:000009">
    <property type="entry name" value="WD repeat-containing protein 19 isoform X1"/>
    <property type="match status" value="1"/>
</dbReference>
<feature type="domain" description="IFT121-like zinc finger" evidence="18">
    <location>
        <begin position="1345"/>
        <end position="1390"/>
    </location>
</feature>
<evidence type="ECO:0000256" key="14">
    <source>
        <dbReference type="ARBA" id="ARBA00064891"/>
    </source>
</evidence>
<proteinExistence type="predicted"/>
<evidence type="ECO:0000259" key="19">
    <source>
        <dbReference type="Pfam" id="PF23389"/>
    </source>
</evidence>
<dbReference type="EMBL" id="JACVVK020000036">
    <property type="protein sequence ID" value="KAK7500650.1"/>
    <property type="molecule type" value="Genomic_DNA"/>
</dbReference>
<dbReference type="InterPro" id="IPR056168">
    <property type="entry name" value="TPR_IF140/IFT172/WDR19"/>
</dbReference>
<keyword evidence="9" id="KW-0282">Flagellum</keyword>
<evidence type="ECO:0000256" key="11">
    <source>
        <dbReference type="ARBA" id="ARBA00023212"/>
    </source>
</evidence>
<dbReference type="InterPro" id="IPR015943">
    <property type="entry name" value="WD40/YVTN_repeat-like_dom_sf"/>
</dbReference>
<evidence type="ECO:0000256" key="4">
    <source>
        <dbReference type="ARBA" id="ARBA00022490"/>
    </source>
</evidence>
<dbReference type="InterPro" id="IPR039468">
    <property type="entry name" value="WDR19_WD40_rpt"/>
</dbReference>
<dbReference type="PANTHER" id="PTHR14920">
    <property type="entry name" value="OSMOTIC AVOIDANCE ABNORMAL PROTEIN 1/WD REPEAT MEMBRANE PROTEIN"/>
    <property type="match status" value="1"/>
</dbReference>
<keyword evidence="4" id="KW-0963">Cytoplasm</keyword>
<dbReference type="Pfam" id="PF15911">
    <property type="entry name" value="Beta-prop_WDR19_2nd"/>
    <property type="match status" value="1"/>
</dbReference>
<feature type="domain" description="IF140/IFT172/WDR19 TPR" evidence="20">
    <location>
        <begin position="741"/>
        <end position="1116"/>
    </location>
</feature>
<dbReference type="SUPFAM" id="SSF50978">
    <property type="entry name" value="WD40 repeat-like"/>
    <property type="match status" value="1"/>
</dbReference>
<dbReference type="InterPro" id="IPR036322">
    <property type="entry name" value="WD40_repeat_dom_sf"/>
</dbReference>
<evidence type="ECO:0000256" key="8">
    <source>
        <dbReference type="ARBA" id="ARBA00022803"/>
    </source>
</evidence>
<keyword evidence="7" id="KW-0970">Cilium biogenesis/degradation</keyword>
<organism evidence="21 22">
    <name type="scientific">Batillaria attramentaria</name>
    <dbReference type="NCBI Taxonomy" id="370345"/>
    <lineage>
        <taxon>Eukaryota</taxon>
        <taxon>Metazoa</taxon>
        <taxon>Spiralia</taxon>
        <taxon>Lophotrochozoa</taxon>
        <taxon>Mollusca</taxon>
        <taxon>Gastropoda</taxon>
        <taxon>Caenogastropoda</taxon>
        <taxon>Sorbeoconcha</taxon>
        <taxon>Cerithioidea</taxon>
        <taxon>Batillariidae</taxon>
        <taxon>Batillaria</taxon>
    </lineage>
</organism>
<keyword evidence="5" id="KW-0853">WD repeat</keyword>
<dbReference type="SMART" id="SM00320">
    <property type="entry name" value="WD40"/>
    <property type="match status" value="5"/>
</dbReference>
<dbReference type="InterPro" id="IPR056170">
    <property type="entry name" value="Znf_IFT121-like"/>
</dbReference>
<evidence type="ECO:0000259" key="18">
    <source>
        <dbReference type="Pfam" id="PF23145"/>
    </source>
</evidence>
<keyword evidence="12" id="KW-0966">Cell projection</keyword>
<reference evidence="21 22" key="1">
    <citation type="journal article" date="2023" name="Sci. Data">
        <title>Genome assembly of the Korean intertidal mud-creeper Batillaria attramentaria.</title>
        <authorList>
            <person name="Patra A.K."/>
            <person name="Ho P.T."/>
            <person name="Jun S."/>
            <person name="Lee S.J."/>
            <person name="Kim Y."/>
            <person name="Won Y.J."/>
        </authorList>
    </citation>
    <scope>NUCLEOTIDE SEQUENCE [LARGE SCALE GENOMIC DNA]</scope>
    <source>
        <strain evidence="21">Wonlab-2016</strain>
    </source>
</reference>
<keyword evidence="22" id="KW-1185">Reference proteome</keyword>
<accession>A0ABD0LMH3</accession>
<keyword evidence="8" id="KW-0802">TPR repeat</keyword>
<evidence type="ECO:0000313" key="22">
    <source>
        <dbReference type="Proteomes" id="UP001519460"/>
    </source>
</evidence>
<dbReference type="SUPFAM" id="SSF82171">
    <property type="entry name" value="DPP6 N-terminal domain-like"/>
    <property type="match status" value="1"/>
</dbReference>
<dbReference type="Gene3D" id="1.25.40.470">
    <property type="match status" value="2"/>
</dbReference>
<dbReference type="GO" id="GO:0072657">
    <property type="term" value="P:protein localization to membrane"/>
    <property type="evidence" value="ECO:0007669"/>
    <property type="project" value="UniProtKB-ARBA"/>
</dbReference>
<dbReference type="GO" id="GO:0001750">
    <property type="term" value="C:photoreceptor outer segment"/>
    <property type="evidence" value="ECO:0007669"/>
    <property type="project" value="UniProtKB-SubCell"/>
</dbReference>
<dbReference type="Pfam" id="PF23146">
    <property type="entry name" value="Zf_IFT144_1st"/>
    <property type="match status" value="1"/>
</dbReference>
<evidence type="ECO:0000256" key="6">
    <source>
        <dbReference type="ARBA" id="ARBA00022737"/>
    </source>
</evidence>
<protein>
    <recommendedName>
        <fullName evidence="15">WD repeat-containing protein 19</fullName>
    </recommendedName>
    <alternativeName>
        <fullName evidence="16">Intraflagellar transport 144 homolog</fullName>
    </alternativeName>
</protein>
<dbReference type="FunFam" id="1.25.40.470:FF:000006">
    <property type="entry name" value="WD repeat-containing protein 19 isoform X1"/>
    <property type="match status" value="1"/>
</dbReference>
<evidence type="ECO:0000313" key="21">
    <source>
        <dbReference type="EMBL" id="KAK7500650.1"/>
    </source>
</evidence>
<evidence type="ECO:0000256" key="2">
    <source>
        <dbReference type="ARBA" id="ARBA00004230"/>
    </source>
</evidence>
<dbReference type="GO" id="GO:0030991">
    <property type="term" value="C:intraciliary transport particle A"/>
    <property type="evidence" value="ECO:0007669"/>
    <property type="project" value="UniProtKB-ARBA"/>
</dbReference>
<evidence type="ECO:0000256" key="1">
    <source>
        <dbReference type="ARBA" id="ARBA00004120"/>
    </source>
</evidence>
<comment type="subcellular location">
    <subcellularLocation>
        <location evidence="2">Cell projection</location>
        <location evidence="2">Cilium</location>
        <location evidence="2">Flagellum</location>
    </subcellularLocation>
    <subcellularLocation>
        <location evidence="3">Cell projection</location>
        <location evidence="3">Cilium</location>
        <location evidence="3">Photoreceptor outer segment</location>
    </subcellularLocation>
    <subcellularLocation>
        <location evidence="1">Cytoplasm</location>
        <location evidence="1">Cytoskeleton</location>
        <location evidence="1">Cilium basal body</location>
    </subcellularLocation>
</comment>
<dbReference type="Pfam" id="PF23389">
    <property type="entry name" value="Beta-prop_WDR19_1st"/>
    <property type="match status" value="1"/>
</dbReference>
<keyword evidence="11" id="KW-0206">Cytoskeleton</keyword>
<evidence type="ECO:0000256" key="5">
    <source>
        <dbReference type="ARBA" id="ARBA00022574"/>
    </source>
</evidence>
<evidence type="ECO:0000259" key="20">
    <source>
        <dbReference type="Pfam" id="PF24762"/>
    </source>
</evidence>
<evidence type="ECO:0000256" key="7">
    <source>
        <dbReference type="ARBA" id="ARBA00022794"/>
    </source>
</evidence>
<dbReference type="GO" id="GO:0044782">
    <property type="term" value="P:cilium organization"/>
    <property type="evidence" value="ECO:0007669"/>
    <property type="project" value="UniProtKB-ARBA"/>
</dbReference>
<feature type="domain" description="WDR19 WD40 repeat" evidence="17">
    <location>
        <begin position="358"/>
        <end position="599"/>
    </location>
</feature>
<evidence type="ECO:0000256" key="3">
    <source>
        <dbReference type="ARBA" id="ARBA00004504"/>
    </source>
</evidence>